<reference evidence="2" key="1">
    <citation type="submission" date="2023-10" db="EMBL/GenBank/DDBJ databases">
        <title>Genome assemblies of two species of porcelain crab, Petrolisthes cinctipes and Petrolisthes manimaculis (Anomura: Porcellanidae).</title>
        <authorList>
            <person name="Angst P."/>
        </authorList>
    </citation>
    <scope>NUCLEOTIDE SEQUENCE</scope>
    <source>
        <strain evidence="2">PB745_01</strain>
        <tissue evidence="2">Gill</tissue>
    </source>
</reference>
<feature type="region of interest" description="Disordered" evidence="1">
    <location>
        <begin position="1"/>
        <end position="35"/>
    </location>
</feature>
<feature type="compositionally biased region" description="Low complexity" evidence="1">
    <location>
        <begin position="117"/>
        <end position="131"/>
    </location>
</feature>
<dbReference type="Proteomes" id="UP001286313">
    <property type="component" value="Unassembled WGS sequence"/>
</dbReference>
<name>A0AAE1GLI3_PETCI</name>
<feature type="region of interest" description="Disordered" evidence="1">
    <location>
        <begin position="67"/>
        <end position="170"/>
    </location>
</feature>
<dbReference type="AlphaFoldDB" id="A0AAE1GLI3"/>
<protein>
    <submittedName>
        <fullName evidence="2">Uncharacterized protein</fullName>
    </submittedName>
</protein>
<accession>A0AAE1GLI3</accession>
<gene>
    <name evidence="2" type="ORF">Pcinc_002099</name>
</gene>
<proteinExistence type="predicted"/>
<sequence length="309" mass="33905">MEKDLELPSTSTGWRDIRGPPTVPSVTPGRPVRRRLDTSGDIRACLDDLDAYVSSDEDDITNDEFMVSREWASSSEEDVDDPLPLKEEEEEEEEEVVVPTPPPGKGKGKGKGKGRSAPKPVAPTSVAPAPVDLDDEDEEVELVAPTPPARKTRRGGRAPPVPTPVAASTPIMGHRPAPPPASEPDPHNFQWDDVTENNPYTPTTFPFDGHSAGLSGAVGDLPATATYFDYFMCFFDVALMTLIADQNNQFYQLCGPRVSAVSQPHLPDRLSCQNYISRHFMELIPCDPRPNSRNVQRICVICTNTKSRQ</sequence>
<feature type="compositionally biased region" description="Basic residues" evidence="1">
    <location>
        <begin position="106"/>
        <end position="116"/>
    </location>
</feature>
<evidence type="ECO:0000313" key="2">
    <source>
        <dbReference type="EMBL" id="KAK3894080.1"/>
    </source>
</evidence>
<feature type="compositionally biased region" description="Acidic residues" evidence="1">
    <location>
        <begin position="132"/>
        <end position="141"/>
    </location>
</feature>
<organism evidence="2 3">
    <name type="scientific">Petrolisthes cinctipes</name>
    <name type="common">Flat porcelain crab</name>
    <dbReference type="NCBI Taxonomy" id="88211"/>
    <lineage>
        <taxon>Eukaryota</taxon>
        <taxon>Metazoa</taxon>
        <taxon>Ecdysozoa</taxon>
        <taxon>Arthropoda</taxon>
        <taxon>Crustacea</taxon>
        <taxon>Multicrustacea</taxon>
        <taxon>Malacostraca</taxon>
        <taxon>Eumalacostraca</taxon>
        <taxon>Eucarida</taxon>
        <taxon>Decapoda</taxon>
        <taxon>Pleocyemata</taxon>
        <taxon>Anomura</taxon>
        <taxon>Galatheoidea</taxon>
        <taxon>Porcellanidae</taxon>
        <taxon>Petrolisthes</taxon>
    </lineage>
</organism>
<evidence type="ECO:0000313" key="3">
    <source>
        <dbReference type="Proteomes" id="UP001286313"/>
    </source>
</evidence>
<comment type="caution">
    <text evidence="2">The sequence shown here is derived from an EMBL/GenBank/DDBJ whole genome shotgun (WGS) entry which is preliminary data.</text>
</comment>
<evidence type="ECO:0000256" key="1">
    <source>
        <dbReference type="SAM" id="MobiDB-lite"/>
    </source>
</evidence>
<feature type="compositionally biased region" description="Acidic residues" evidence="1">
    <location>
        <begin position="75"/>
        <end position="96"/>
    </location>
</feature>
<dbReference type="EMBL" id="JAWQEG010000143">
    <property type="protein sequence ID" value="KAK3894080.1"/>
    <property type="molecule type" value="Genomic_DNA"/>
</dbReference>
<keyword evidence="3" id="KW-1185">Reference proteome</keyword>